<name>A0AAI8W0Z0_9PEZI</name>
<evidence type="ECO:0000256" key="2">
    <source>
        <dbReference type="SAM" id="Phobius"/>
    </source>
</evidence>
<feature type="transmembrane region" description="Helical" evidence="2">
    <location>
        <begin position="217"/>
        <end position="238"/>
    </location>
</feature>
<feature type="region of interest" description="Disordered" evidence="1">
    <location>
        <begin position="73"/>
        <end position="130"/>
    </location>
</feature>
<reference evidence="4" key="1">
    <citation type="submission" date="2023-11" db="EMBL/GenBank/DDBJ databases">
        <authorList>
            <person name="Alioto T."/>
            <person name="Alioto T."/>
            <person name="Gomez Garrido J."/>
        </authorList>
    </citation>
    <scope>NUCLEOTIDE SEQUENCE</scope>
</reference>
<keyword evidence="2" id="KW-0472">Membrane</keyword>
<feature type="transmembrane region" description="Helical" evidence="2">
    <location>
        <begin position="47"/>
        <end position="66"/>
    </location>
</feature>
<dbReference type="InterPro" id="IPR036259">
    <property type="entry name" value="MFS_trans_sf"/>
</dbReference>
<feature type="transmembrane region" description="Helical" evidence="2">
    <location>
        <begin position="140"/>
        <end position="163"/>
    </location>
</feature>
<accession>A0AAI8W0Z0</accession>
<protein>
    <recommendedName>
        <fullName evidence="3">DUF4396 domain-containing protein</fullName>
    </recommendedName>
</protein>
<dbReference type="InterPro" id="IPR025509">
    <property type="entry name" value="DUF4396"/>
</dbReference>
<evidence type="ECO:0000259" key="3">
    <source>
        <dbReference type="Pfam" id="PF14342"/>
    </source>
</evidence>
<keyword evidence="5" id="KW-1185">Reference proteome</keyword>
<dbReference type="AlphaFoldDB" id="A0AAI8W0Z0"/>
<sequence>MNSPYHEPLALVIISSISISLGAVAAGFILGDILLRRGWRSMMGVMIPVYVINALYLWPLTLWVYLQYGRPPKPSKEEAPRPQPKPHCHASSPQEPAEEEEEEPRPKSHCAHHAPPSKEPEEEGDHCHDRGSERPMFATLTVAVCHCGAGCVLGDIIGEWLVYGTNTRIDGEMLWPAYLIDFAFAIALGLVFQYFSIAPMSGEYGPKTLYRAAKADFFSLLFFEIGLFAWMASFQIAIFHYKLEMNTVTYWWLMQIGMFFGHWTAVPINWWLIKTGVKEPCC</sequence>
<evidence type="ECO:0000256" key="1">
    <source>
        <dbReference type="SAM" id="MobiDB-lite"/>
    </source>
</evidence>
<dbReference type="Proteomes" id="UP001296104">
    <property type="component" value="Unassembled WGS sequence"/>
</dbReference>
<feature type="transmembrane region" description="Helical" evidence="2">
    <location>
        <begin position="175"/>
        <end position="197"/>
    </location>
</feature>
<dbReference type="Pfam" id="PF14342">
    <property type="entry name" value="DUF4396"/>
    <property type="match status" value="1"/>
</dbReference>
<dbReference type="EMBL" id="CAVMBE010000001">
    <property type="protein sequence ID" value="CAK3766385.1"/>
    <property type="molecule type" value="Genomic_DNA"/>
</dbReference>
<feature type="domain" description="DUF4396" evidence="3">
    <location>
        <begin position="139"/>
        <end position="278"/>
    </location>
</feature>
<comment type="caution">
    <text evidence="4">The sequence shown here is derived from an EMBL/GenBank/DDBJ whole genome shotgun (WGS) entry which is preliminary data.</text>
</comment>
<gene>
    <name evidence="4" type="ORF">LECACI_7A000368</name>
</gene>
<keyword evidence="2" id="KW-0812">Transmembrane</keyword>
<feature type="transmembrane region" description="Helical" evidence="2">
    <location>
        <begin position="12"/>
        <end position="35"/>
    </location>
</feature>
<evidence type="ECO:0000313" key="5">
    <source>
        <dbReference type="Proteomes" id="UP001296104"/>
    </source>
</evidence>
<keyword evidence="2" id="KW-1133">Transmembrane helix</keyword>
<organism evidence="4 5">
    <name type="scientific">Lecanosticta acicola</name>
    <dbReference type="NCBI Taxonomy" id="111012"/>
    <lineage>
        <taxon>Eukaryota</taxon>
        <taxon>Fungi</taxon>
        <taxon>Dikarya</taxon>
        <taxon>Ascomycota</taxon>
        <taxon>Pezizomycotina</taxon>
        <taxon>Dothideomycetes</taxon>
        <taxon>Dothideomycetidae</taxon>
        <taxon>Mycosphaerellales</taxon>
        <taxon>Mycosphaerellaceae</taxon>
        <taxon>Lecanosticta</taxon>
    </lineage>
</organism>
<evidence type="ECO:0000313" key="4">
    <source>
        <dbReference type="EMBL" id="CAK3766385.1"/>
    </source>
</evidence>
<proteinExistence type="predicted"/>
<dbReference type="Gene3D" id="1.20.1250.20">
    <property type="entry name" value="MFS general substrate transporter like domains"/>
    <property type="match status" value="1"/>
</dbReference>
<feature type="transmembrane region" description="Helical" evidence="2">
    <location>
        <begin position="250"/>
        <end position="273"/>
    </location>
</feature>